<evidence type="ECO:0000313" key="3">
    <source>
        <dbReference type="Proteomes" id="UP000807342"/>
    </source>
</evidence>
<dbReference type="GO" id="GO:0008540">
    <property type="term" value="C:proteasome regulatory particle, base subcomplex"/>
    <property type="evidence" value="ECO:0007669"/>
    <property type="project" value="TreeGrafter"/>
</dbReference>
<dbReference type="AlphaFoldDB" id="A0A9P6C3L0"/>
<dbReference type="GO" id="GO:0034515">
    <property type="term" value="C:proteasome storage granule"/>
    <property type="evidence" value="ECO:0007669"/>
    <property type="project" value="TreeGrafter"/>
</dbReference>
<dbReference type="GO" id="GO:0005634">
    <property type="term" value="C:nucleus"/>
    <property type="evidence" value="ECO:0007669"/>
    <property type="project" value="TreeGrafter"/>
</dbReference>
<gene>
    <name evidence="2" type="ORF">P691DRAFT_819403</name>
</gene>
<evidence type="ECO:0000313" key="2">
    <source>
        <dbReference type="EMBL" id="KAF9447835.1"/>
    </source>
</evidence>
<dbReference type="Proteomes" id="UP000807342">
    <property type="component" value="Unassembled WGS sequence"/>
</dbReference>
<organism evidence="2 3">
    <name type="scientific">Macrolepiota fuliginosa MF-IS2</name>
    <dbReference type="NCBI Taxonomy" id="1400762"/>
    <lineage>
        <taxon>Eukaryota</taxon>
        <taxon>Fungi</taxon>
        <taxon>Dikarya</taxon>
        <taxon>Basidiomycota</taxon>
        <taxon>Agaricomycotina</taxon>
        <taxon>Agaricomycetes</taxon>
        <taxon>Agaricomycetidae</taxon>
        <taxon>Agaricales</taxon>
        <taxon>Agaricineae</taxon>
        <taxon>Agaricaceae</taxon>
        <taxon>Macrolepiota</taxon>
    </lineage>
</organism>
<dbReference type="PANTHER" id="PTHR10943">
    <property type="entry name" value="26S PROTEASOME NON-ATPASE REGULATORY SUBUNIT"/>
    <property type="match status" value="1"/>
</dbReference>
<evidence type="ECO:0008006" key="4">
    <source>
        <dbReference type="Google" id="ProtNLM"/>
    </source>
</evidence>
<dbReference type="InterPro" id="IPR011989">
    <property type="entry name" value="ARM-like"/>
</dbReference>
<proteinExistence type="predicted"/>
<dbReference type="Gene3D" id="1.25.10.10">
    <property type="entry name" value="Leucine-rich Repeat Variant"/>
    <property type="match status" value="1"/>
</dbReference>
<keyword evidence="1" id="KW-0677">Repeat</keyword>
<evidence type="ECO:0000256" key="1">
    <source>
        <dbReference type="ARBA" id="ARBA00022737"/>
    </source>
</evidence>
<dbReference type="PANTHER" id="PTHR10943:SF1">
    <property type="entry name" value="26S PROTEASOME NON-ATPASE REGULATORY SUBUNIT 2"/>
    <property type="match status" value="1"/>
</dbReference>
<dbReference type="OrthoDB" id="3005355at2759"/>
<accession>A0A9P6C3L0</accession>
<dbReference type="EMBL" id="MU151184">
    <property type="protein sequence ID" value="KAF9447835.1"/>
    <property type="molecule type" value="Genomic_DNA"/>
</dbReference>
<comment type="caution">
    <text evidence="2">The sequence shown here is derived from an EMBL/GenBank/DDBJ whole genome shotgun (WGS) entry which is preliminary data.</text>
</comment>
<dbReference type="GO" id="GO:0043161">
    <property type="term" value="P:proteasome-mediated ubiquitin-dependent protein catabolic process"/>
    <property type="evidence" value="ECO:0007669"/>
    <property type="project" value="TreeGrafter"/>
</dbReference>
<keyword evidence="3" id="KW-1185">Reference proteome</keyword>
<protein>
    <recommendedName>
        <fullName evidence="4">26S proteasome non-ATPase regulatory subunit 2</fullName>
    </recommendedName>
</protein>
<sequence length="220" mass="24433">MLHYCDDGRKEGKEEKVDDTFHAFAVFAIPLIAIGEEIGAEMAPRQFNHLVSRLVHNPVIRKAVPLAIALVNVSNPQLPLLDTPSKYSHDNDLGFALNAILAMGVIGAGTNSAQLEQMLRQLAGYYQREPDCLFMIHVVQGLVRMGKGTIGINPFFSDREIMSKPAVAGLLGVLTVFLDTKPFILDKYHWVFFLVPAMYPQFLITLDEDLWSIPVAVRVG</sequence>
<reference evidence="2" key="1">
    <citation type="submission" date="2020-11" db="EMBL/GenBank/DDBJ databases">
        <authorList>
            <consortium name="DOE Joint Genome Institute"/>
            <person name="Ahrendt S."/>
            <person name="Riley R."/>
            <person name="Andreopoulos W."/>
            <person name="Labutti K."/>
            <person name="Pangilinan J."/>
            <person name="Ruiz-Duenas F.J."/>
            <person name="Barrasa J.M."/>
            <person name="Sanchez-Garcia M."/>
            <person name="Camarero S."/>
            <person name="Miyauchi S."/>
            <person name="Serrano A."/>
            <person name="Linde D."/>
            <person name="Babiker R."/>
            <person name="Drula E."/>
            <person name="Ayuso-Fernandez I."/>
            <person name="Pacheco R."/>
            <person name="Padilla G."/>
            <person name="Ferreira P."/>
            <person name="Barriuso J."/>
            <person name="Kellner H."/>
            <person name="Castanera R."/>
            <person name="Alfaro M."/>
            <person name="Ramirez L."/>
            <person name="Pisabarro A.G."/>
            <person name="Kuo A."/>
            <person name="Tritt A."/>
            <person name="Lipzen A."/>
            <person name="He G."/>
            <person name="Yan M."/>
            <person name="Ng V."/>
            <person name="Cullen D."/>
            <person name="Martin F."/>
            <person name="Rosso M.-N."/>
            <person name="Henrissat B."/>
            <person name="Hibbett D."/>
            <person name="Martinez A.T."/>
            <person name="Grigoriev I.V."/>
        </authorList>
    </citation>
    <scope>NUCLEOTIDE SEQUENCE</scope>
    <source>
        <strain evidence="2">MF-IS2</strain>
    </source>
</reference>
<name>A0A9P6C3L0_9AGAR</name>